<dbReference type="AlphaFoldDB" id="A0A8C6WUR0"/>
<evidence type="ECO:0008006" key="4">
    <source>
        <dbReference type="Google" id="ProtNLM"/>
    </source>
</evidence>
<evidence type="ECO:0000256" key="1">
    <source>
        <dbReference type="SAM" id="Coils"/>
    </source>
</evidence>
<dbReference type="PANTHER" id="PTHR11505">
    <property type="entry name" value="L1 TRANSPOSABLE ELEMENT-RELATED"/>
    <property type="match status" value="1"/>
</dbReference>
<accession>A0A8C6WUR0</accession>
<evidence type="ECO:0000313" key="2">
    <source>
        <dbReference type="Ensembl" id="ENSNMLP00000033040.1"/>
    </source>
</evidence>
<dbReference type="Gene3D" id="3.30.70.1820">
    <property type="entry name" value="L1 transposable element, RRM domain"/>
    <property type="match status" value="1"/>
</dbReference>
<dbReference type="Ensembl" id="ENSNMLT00000036779.1">
    <property type="protein sequence ID" value="ENSNMLP00000033040.1"/>
    <property type="gene ID" value="ENSNMLG00000020611.1"/>
</dbReference>
<organism evidence="2 3">
    <name type="scientific">Neogobius melanostomus</name>
    <name type="common">round goby</name>
    <dbReference type="NCBI Taxonomy" id="47308"/>
    <lineage>
        <taxon>Eukaryota</taxon>
        <taxon>Metazoa</taxon>
        <taxon>Chordata</taxon>
        <taxon>Craniata</taxon>
        <taxon>Vertebrata</taxon>
        <taxon>Euteleostomi</taxon>
        <taxon>Actinopterygii</taxon>
        <taxon>Neopterygii</taxon>
        <taxon>Teleostei</taxon>
        <taxon>Neoteleostei</taxon>
        <taxon>Acanthomorphata</taxon>
        <taxon>Gobiaria</taxon>
        <taxon>Gobiiformes</taxon>
        <taxon>Gobioidei</taxon>
        <taxon>Gobiidae</taxon>
        <taxon>Benthophilinae</taxon>
        <taxon>Neogobiini</taxon>
        <taxon>Neogobius</taxon>
    </lineage>
</organism>
<proteinExistence type="predicted"/>
<protein>
    <recommendedName>
        <fullName evidence="4">L1 transposable element RRM domain-containing protein</fullName>
    </recommendedName>
</protein>
<dbReference type="InterPro" id="IPR004244">
    <property type="entry name" value="Transposase_22"/>
</dbReference>
<reference evidence="2" key="2">
    <citation type="submission" date="2025-09" db="UniProtKB">
        <authorList>
            <consortium name="Ensembl"/>
        </authorList>
    </citation>
    <scope>IDENTIFICATION</scope>
</reference>
<keyword evidence="3" id="KW-1185">Reference proteome</keyword>
<keyword evidence="1" id="KW-0175">Coiled coil</keyword>
<sequence>MFLSGVTETEIIDVVNGCKNKSSTDCFDIDMTLVKQIIYSIVKPLTYICNLSFQTGTFPNKMKIAKVIPIHKNGNKHIFTNYRPVSLLPQPWKLHFLVRYHERNQNIPDGNYGNFETAKKDIKGMKEEIGQLNLRVGTAEERIAETESRDIELTKVLIQVLRKQKLLEEKCQDLKSRSRRKNLRIYSVPEKSEENNMVEFIYKFLNEKLGITGVCIERAHRAAPLVTDGGTDRRPGTPKRPGSIVVRFQSYVEKQRVLQAAWTKKDIRIKDSRIFFDEDFPAQVYKERATYRQVRKQLYERNIKTRILYPAKLKLFLSDGKSTVFKDPPTAAEGLREFGITMESSPKEPDLEATLQAAGWESPRRGRGGRADELTSSLKTLLRFPQLKWTLS</sequence>
<name>A0A8C6WUR0_9GOBI</name>
<feature type="coiled-coil region" evidence="1">
    <location>
        <begin position="115"/>
        <end position="177"/>
    </location>
</feature>
<reference evidence="2" key="1">
    <citation type="submission" date="2025-08" db="UniProtKB">
        <authorList>
            <consortium name="Ensembl"/>
        </authorList>
    </citation>
    <scope>IDENTIFICATION</scope>
</reference>
<dbReference type="Proteomes" id="UP000694523">
    <property type="component" value="Unplaced"/>
</dbReference>
<evidence type="ECO:0000313" key="3">
    <source>
        <dbReference type="Proteomes" id="UP000694523"/>
    </source>
</evidence>